<dbReference type="Proteomes" id="UP001341840">
    <property type="component" value="Unassembled WGS sequence"/>
</dbReference>
<evidence type="ECO:0000313" key="3">
    <source>
        <dbReference type="EMBL" id="MED6178272.1"/>
    </source>
</evidence>
<gene>
    <name evidence="3" type="ORF">PIB30_105946</name>
</gene>
<feature type="compositionally biased region" description="Polar residues" evidence="2">
    <location>
        <begin position="209"/>
        <end position="229"/>
    </location>
</feature>
<sequence length="229" mass="26492">MTISSCETAKGIWDKLNVTYEEDKKHKAYVSWENEDDFSIISDKDEVANICLMENEDEVNDSNSTNNELQDAHDSLYEEFAKVAQEFSLIKKKNMAFQKEIEFLKNENKTLGELKLNSENESCKSCKEHEKLSLDKFEASSKSLDKILSSQKYANDREGVGYDINNPSSSKENKVARKLIKQPQAQKHASNFRRNKTKWQSPKHASYRSYDQNDCRQTIRQPQANMANK</sequence>
<comment type="caution">
    <text evidence="3">The sequence shown here is derived from an EMBL/GenBank/DDBJ whole genome shotgun (WGS) entry which is preliminary data.</text>
</comment>
<evidence type="ECO:0000256" key="1">
    <source>
        <dbReference type="SAM" id="Coils"/>
    </source>
</evidence>
<keyword evidence="4" id="KW-1185">Reference proteome</keyword>
<evidence type="ECO:0000313" key="4">
    <source>
        <dbReference type="Proteomes" id="UP001341840"/>
    </source>
</evidence>
<organism evidence="3 4">
    <name type="scientific">Stylosanthes scabra</name>
    <dbReference type="NCBI Taxonomy" id="79078"/>
    <lineage>
        <taxon>Eukaryota</taxon>
        <taxon>Viridiplantae</taxon>
        <taxon>Streptophyta</taxon>
        <taxon>Embryophyta</taxon>
        <taxon>Tracheophyta</taxon>
        <taxon>Spermatophyta</taxon>
        <taxon>Magnoliopsida</taxon>
        <taxon>eudicotyledons</taxon>
        <taxon>Gunneridae</taxon>
        <taxon>Pentapetalae</taxon>
        <taxon>rosids</taxon>
        <taxon>fabids</taxon>
        <taxon>Fabales</taxon>
        <taxon>Fabaceae</taxon>
        <taxon>Papilionoideae</taxon>
        <taxon>50 kb inversion clade</taxon>
        <taxon>dalbergioids sensu lato</taxon>
        <taxon>Dalbergieae</taxon>
        <taxon>Pterocarpus clade</taxon>
        <taxon>Stylosanthes</taxon>
    </lineage>
</organism>
<reference evidence="3 4" key="1">
    <citation type="journal article" date="2023" name="Plants (Basel)">
        <title>Bridging the Gap: Combining Genomics and Transcriptomics Approaches to Understand Stylosanthes scabra, an Orphan Legume from the Brazilian Caatinga.</title>
        <authorList>
            <person name="Ferreira-Neto J.R.C."/>
            <person name="da Silva M.D."/>
            <person name="Binneck E."/>
            <person name="de Melo N.F."/>
            <person name="da Silva R.H."/>
            <person name="de Melo A.L.T.M."/>
            <person name="Pandolfi V."/>
            <person name="Bustamante F.O."/>
            <person name="Brasileiro-Vidal A.C."/>
            <person name="Benko-Iseppon A.M."/>
        </authorList>
    </citation>
    <scope>NUCLEOTIDE SEQUENCE [LARGE SCALE GENOMIC DNA]</scope>
    <source>
        <tissue evidence="3">Leaves</tissue>
    </source>
</reference>
<feature type="coiled-coil region" evidence="1">
    <location>
        <begin position="52"/>
        <end position="121"/>
    </location>
</feature>
<evidence type="ECO:0000256" key="2">
    <source>
        <dbReference type="SAM" id="MobiDB-lite"/>
    </source>
</evidence>
<proteinExistence type="predicted"/>
<protein>
    <submittedName>
        <fullName evidence="3">Uncharacterized protein</fullName>
    </submittedName>
</protein>
<keyword evidence="1" id="KW-0175">Coiled coil</keyword>
<dbReference type="EMBL" id="JASCZI010155071">
    <property type="protein sequence ID" value="MED6178272.1"/>
    <property type="molecule type" value="Genomic_DNA"/>
</dbReference>
<feature type="non-terminal residue" evidence="3">
    <location>
        <position position="229"/>
    </location>
</feature>
<feature type="region of interest" description="Disordered" evidence="2">
    <location>
        <begin position="155"/>
        <end position="229"/>
    </location>
</feature>
<accession>A0ABU6VZ93</accession>
<name>A0ABU6VZ93_9FABA</name>